<dbReference type="InterPro" id="IPR017853">
    <property type="entry name" value="GH"/>
</dbReference>
<evidence type="ECO:0000313" key="2">
    <source>
        <dbReference type="EMBL" id="PZE17256.1"/>
    </source>
</evidence>
<protein>
    <recommendedName>
        <fullName evidence="1">Glycoside-hydrolase family GH114 TIM-barrel domain-containing protein</fullName>
    </recommendedName>
</protein>
<dbReference type="PANTHER" id="PTHR35882:SF2">
    <property type="entry name" value="PELA"/>
    <property type="match status" value="1"/>
</dbReference>
<dbReference type="InterPro" id="IPR004352">
    <property type="entry name" value="GH114_TIM-barrel"/>
</dbReference>
<organism evidence="2 3">
    <name type="scientific">Putridiphycobacter roseus</name>
    <dbReference type="NCBI Taxonomy" id="2219161"/>
    <lineage>
        <taxon>Bacteria</taxon>
        <taxon>Pseudomonadati</taxon>
        <taxon>Bacteroidota</taxon>
        <taxon>Flavobacteriia</taxon>
        <taxon>Flavobacteriales</taxon>
        <taxon>Crocinitomicaceae</taxon>
        <taxon>Putridiphycobacter</taxon>
    </lineage>
</organism>
<dbReference type="Pfam" id="PF03537">
    <property type="entry name" value="Glyco_hydro_114"/>
    <property type="match status" value="1"/>
</dbReference>
<dbReference type="PRINTS" id="PR01545">
    <property type="entry name" value="THEMAYE10DUF"/>
</dbReference>
<comment type="caution">
    <text evidence="2">The sequence shown here is derived from an EMBL/GenBank/DDBJ whole genome shotgun (WGS) entry which is preliminary data.</text>
</comment>
<dbReference type="EMBL" id="QKSB01000004">
    <property type="protein sequence ID" value="PZE17256.1"/>
    <property type="molecule type" value="Genomic_DNA"/>
</dbReference>
<dbReference type="PANTHER" id="PTHR35882">
    <property type="entry name" value="PELA"/>
    <property type="match status" value="1"/>
</dbReference>
<reference evidence="2 3" key="1">
    <citation type="submission" date="2018-06" db="EMBL/GenBank/DDBJ databases">
        <title>The draft genome sequence of Crocinitomix sp. SM1701.</title>
        <authorList>
            <person name="Zhang X."/>
        </authorList>
    </citation>
    <scope>NUCLEOTIDE SEQUENCE [LARGE SCALE GENOMIC DNA]</scope>
    <source>
        <strain evidence="2 3">SM1701</strain>
    </source>
</reference>
<sequence length="333" mass="37863">MDNFFVKISGINGLLFGLLFFCFACNKKEVPSLNYADEMRSFVINLSNYAKDKTPGFMVIPQNGIPLLAIEESVSLGIAAAYINAIDGQGQEDLFYGYEKDDKLSPLESTNEKITYLDLAVANGVTILSTDYCSTEANMVDAYAKNSAKGYVSFAATERELNNIPTQDINHENNGAIADLSMAKNFLYLINPSGFESKKSFVDALDATNYDAFILDLFFNEEVLLTKEEVVRLQTKPNGAKRLVIAYMSIGEAEDYRFYWHEEWQKKKNAPTWLYEENKQWKGNYKVFYWEKAWQNIIFGDENGYLDKVLSAGFDGTYLDIIDAYEFFESKTE</sequence>
<feature type="domain" description="Glycoside-hydrolase family GH114 TIM-barrel" evidence="1">
    <location>
        <begin position="210"/>
        <end position="326"/>
    </location>
</feature>
<dbReference type="SUPFAM" id="SSF51445">
    <property type="entry name" value="(Trans)glycosidases"/>
    <property type="match status" value="1"/>
</dbReference>
<dbReference type="Gene3D" id="3.20.20.70">
    <property type="entry name" value="Aldolase class I"/>
    <property type="match status" value="2"/>
</dbReference>
<evidence type="ECO:0000313" key="3">
    <source>
        <dbReference type="Proteomes" id="UP000249248"/>
    </source>
</evidence>
<dbReference type="RefSeq" id="WP_111062781.1">
    <property type="nucleotide sequence ID" value="NZ_JBHUCU010000016.1"/>
</dbReference>
<dbReference type="OrthoDB" id="30037at2"/>
<proteinExistence type="predicted"/>
<dbReference type="InterPro" id="IPR016062">
    <property type="entry name" value="TM1410-rel"/>
</dbReference>
<accession>A0A2W1NGY3</accession>
<dbReference type="AlphaFoldDB" id="A0A2W1NGY3"/>
<gene>
    <name evidence="2" type="ORF">DNU06_08255</name>
</gene>
<evidence type="ECO:0000259" key="1">
    <source>
        <dbReference type="Pfam" id="PF03537"/>
    </source>
</evidence>
<dbReference type="InterPro" id="IPR013785">
    <property type="entry name" value="Aldolase_TIM"/>
</dbReference>
<name>A0A2W1NGY3_9FLAO</name>
<dbReference type="Proteomes" id="UP000249248">
    <property type="component" value="Unassembled WGS sequence"/>
</dbReference>
<keyword evidence="3" id="KW-1185">Reference proteome</keyword>